<protein>
    <recommendedName>
        <fullName evidence="4">Replication-relaxation</fullName>
    </recommendedName>
</protein>
<evidence type="ECO:0000313" key="2">
    <source>
        <dbReference type="EMBL" id="MFC3765555.1"/>
    </source>
</evidence>
<evidence type="ECO:0000256" key="1">
    <source>
        <dbReference type="SAM" id="MobiDB-lite"/>
    </source>
</evidence>
<proteinExistence type="predicted"/>
<feature type="compositionally biased region" description="Basic and acidic residues" evidence="1">
    <location>
        <begin position="90"/>
        <end position="102"/>
    </location>
</feature>
<organism evidence="2 3">
    <name type="scientific">Tenggerimyces flavus</name>
    <dbReference type="NCBI Taxonomy" id="1708749"/>
    <lineage>
        <taxon>Bacteria</taxon>
        <taxon>Bacillati</taxon>
        <taxon>Actinomycetota</taxon>
        <taxon>Actinomycetes</taxon>
        <taxon>Propionibacteriales</taxon>
        <taxon>Nocardioidaceae</taxon>
        <taxon>Tenggerimyces</taxon>
    </lineage>
</organism>
<evidence type="ECO:0000313" key="3">
    <source>
        <dbReference type="Proteomes" id="UP001595699"/>
    </source>
</evidence>
<feature type="region of interest" description="Disordered" evidence="1">
    <location>
        <begin position="57"/>
        <end position="108"/>
    </location>
</feature>
<name>A0ABV7YP41_9ACTN</name>
<feature type="compositionally biased region" description="Low complexity" evidence="1">
    <location>
        <begin position="1"/>
        <end position="16"/>
    </location>
</feature>
<feature type="region of interest" description="Disordered" evidence="1">
    <location>
        <begin position="1"/>
        <end position="36"/>
    </location>
</feature>
<keyword evidence="3" id="KW-1185">Reference proteome</keyword>
<gene>
    <name evidence="2" type="ORF">ACFOUW_32305</name>
</gene>
<dbReference type="RefSeq" id="WP_205116623.1">
    <property type="nucleotide sequence ID" value="NZ_JAFBCM010000001.1"/>
</dbReference>
<evidence type="ECO:0008006" key="4">
    <source>
        <dbReference type="Google" id="ProtNLM"/>
    </source>
</evidence>
<dbReference type="EMBL" id="JBHRZH010000041">
    <property type="protein sequence ID" value="MFC3765555.1"/>
    <property type="molecule type" value="Genomic_DNA"/>
</dbReference>
<accession>A0ABV7YP41</accession>
<comment type="caution">
    <text evidence="2">The sequence shown here is derived from an EMBL/GenBank/DDBJ whole genome shotgun (WGS) entry which is preliminary data.</text>
</comment>
<dbReference type="Proteomes" id="UP001595699">
    <property type="component" value="Unassembled WGS sequence"/>
</dbReference>
<sequence length="381" mass="39841">MTDPTGTTGRTGTDGTAHPRTDHAPSADGAALWAFEHEAPIRDSELPFDVLTHSATAVPSTGVPQDSPFDRGGGWQRGAVGSEPAGGGGEGREGSGEDEYGRARAPRSDAGQVRLSVRDVAALLLIGEMYGLQSDHLEQVLRTSSSAVRQVTMRWRKAGLVETGRLGVGPGWCWLTKRGIDWCGLGYTARRPTLSRLGHIRAGVAVRLALEAWPVYRRAGGAWRSERRLRALHGAGPGGGAGTGGVGRYGHVPDAEILWQGNTDRPEADGPEVADGHLAGQIWAVEVELTPKAGTRTSGVMAQLLGRTGDYGEPPNRLGGTPRYARVLYVVSAAARATVEAARASLPAQAADRIEIQPLPAGAVLLGAAPNDATNDGESGL</sequence>
<reference evidence="3" key="1">
    <citation type="journal article" date="2019" name="Int. J. Syst. Evol. Microbiol.">
        <title>The Global Catalogue of Microorganisms (GCM) 10K type strain sequencing project: providing services to taxonomists for standard genome sequencing and annotation.</title>
        <authorList>
            <consortium name="The Broad Institute Genomics Platform"/>
            <consortium name="The Broad Institute Genome Sequencing Center for Infectious Disease"/>
            <person name="Wu L."/>
            <person name="Ma J."/>
        </authorList>
    </citation>
    <scope>NUCLEOTIDE SEQUENCE [LARGE SCALE GENOMIC DNA]</scope>
    <source>
        <strain evidence="3">CGMCC 4.7241</strain>
    </source>
</reference>